<feature type="transmembrane region" description="Helical" evidence="14">
    <location>
        <begin position="271"/>
        <end position="297"/>
    </location>
</feature>
<feature type="transmembrane region" description="Helical" evidence="14">
    <location>
        <begin position="74"/>
        <end position="95"/>
    </location>
</feature>
<comment type="subcellular location">
    <subcellularLocation>
        <location evidence="1">Cell membrane</location>
        <topology evidence="1">Multi-pass membrane protein</topology>
    </subcellularLocation>
</comment>
<keyword evidence="16" id="KW-1185">Reference proteome</keyword>
<keyword evidence="10 14" id="KW-0472">Membrane</keyword>
<dbReference type="GO" id="GO:0015293">
    <property type="term" value="F:symporter activity"/>
    <property type="evidence" value="ECO:0007669"/>
    <property type="project" value="UniProtKB-KW"/>
</dbReference>
<proteinExistence type="inferred from homology"/>
<keyword evidence="11" id="KW-0739">Sodium transport</keyword>
<feature type="transmembrane region" description="Helical" evidence="14">
    <location>
        <begin position="367"/>
        <end position="387"/>
    </location>
</feature>
<dbReference type="InterPro" id="IPR038377">
    <property type="entry name" value="Na/Glc_symporter_sf"/>
</dbReference>
<feature type="transmembrane region" description="Helical" evidence="14">
    <location>
        <begin position="322"/>
        <end position="346"/>
    </location>
</feature>
<dbReference type="EMBL" id="JACHJT010000001">
    <property type="protein sequence ID" value="MBB4929587.1"/>
    <property type="molecule type" value="Genomic_DNA"/>
</dbReference>
<feature type="transmembrane region" description="Helical" evidence="14">
    <location>
        <begin position="453"/>
        <end position="473"/>
    </location>
</feature>
<accession>A0A7W7RCR5</accession>
<keyword evidence="7 14" id="KW-1133">Transmembrane helix</keyword>
<evidence type="ECO:0000256" key="7">
    <source>
        <dbReference type="ARBA" id="ARBA00022989"/>
    </source>
</evidence>
<feature type="transmembrane region" description="Helical" evidence="14">
    <location>
        <begin position="6"/>
        <end position="26"/>
    </location>
</feature>
<keyword evidence="5 14" id="KW-0812">Transmembrane</keyword>
<keyword evidence="4" id="KW-1003">Cell membrane</keyword>
<keyword evidence="8" id="KW-0915">Sodium</keyword>
<dbReference type="PANTHER" id="PTHR48086:SF3">
    <property type="entry name" value="SODIUM_PROLINE SYMPORTER"/>
    <property type="match status" value="1"/>
</dbReference>
<evidence type="ECO:0000256" key="14">
    <source>
        <dbReference type="SAM" id="Phobius"/>
    </source>
</evidence>
<evidence type="ECO:0000313" key="16">
    <source>
        <dbReference type="Proteomes" id="UP000523007"/>
    </source>
</evidence>
<evidence type="ECO:0000256" key="6">
    <source>
        <dbReference type="ARBA" id="ARBA00022847"/>
    </source>
</evidence>
<name>A0A7W7RCR5_9ACTN</name>
<evidence type="ECO:0000256" key="12">
    <source>
        <dbReference type="ARBA" id="ARBA00033708"/>
    </source>
</evidence>
<evidence type="ECO:0000256" key="2">
    <source>
        <dbReference type="ARBA" id="ARBA00006434"/>
    </source>
</evidence>
<dbReference type="AlphaFoldDB" id="A0A7W7RCR5"/>
<dbReference type="PROSITE" id="PS50283">
    <property type="entry name" value="NA_SOLUT_SYMP_3"/>
    <property type="match status" value="1"/>
</dbReference>
<evidence type="ECO:0000313" key="15">
    <source>
        <dbReference type="EMBL" id="MBB4929587.1"/>
    </source>
</evidence>
<evidence type="ECO:0000256" key="11">
    <source>
        <dbReference type="ARBA" id="ARBA00023201"/>
    </source>
</evidence>
<keyword evidence="6" id="KW-0769">Symport</keyword>
<comment type="similarity">
    <text evidence="2 13">Belongs to the sodium:solute symporter (SSF) (TC 2.A.21) family.</text>
</comment>
<comment type="catalytic activity">
    <reaction evidence="12">
        <text>L-proline(in) + Na(+)(in) = L-proline(out) + Na(+)(out)</text>
        <dbReference type="Rhea" id="RHEA:28967"/>
        <dbReference type="ChEBI" id="CHEBI:29101"/>
        <dbReference type="ChEBI" id="CHEBI:60039"/>
    </reaction>
</comment>
<sequence length="495" mass="51178">MLDTNPTIVIVVALYLLATIGIGVWATRRTKTTSDFLVAGRNLGMFVMSIAVFASIQSGFGVLGGTGMAFTDGLVFVSGIGLAAVLGFGLAWFLVGKRLWRMGSEGEVYTLGDVVERRYRSPAVRGWIAVAVALGVIGYLGTQVQAMGVVMASIFGISPTSGALIGLGILAVYAIGGGTIAAVYTDVFQGVLLVVVSVVTFFVAVNAVGGTADITTTLQGEDPALASAFGALPAVTIACWIFLFAVGAAAQPQLLTKFLMIRDTAQLKWGALTAGIAYVCTMFLVVGVGLSALALSIRGEFPAVDTPDQALIVFMTDYTPPVLAGLALAAILAAIMSTGDAFATLGAASLVRDLPRAFGMRVRNELLWSRVAVAVLLVASVLFSLYLDTLVALLGVFGWGTFAAAIFPAVVLGLVWSRATKAAAITSIVLSLVINFVLEVGQLYGFAPLPEGVVNGAFALAASTLIFILVSLLTRPRPAEGGDEPAGEAAQPRSP</sequence>
<dbReference type="Proteomes" id="UP000523007">
    <property type="component" value="Unassembled WGS sequence"/>
</dbReference>
<dbReference type="Gene3D" id="1.20.1730.10">
    <property type="entry name" value="Sodium/glucose cotransporter"/>
    <property type="match status" value="1"/>
</dbReference>
<evidence type="ECO:0000256" key="8">
    <source>
        <dbReference type="ARBA" id="ARBA00023053"/>
    </source>
</evidence>
<protein>
    <submittedName>
        <fullName evidence="15">Sodium/proline symporter</fullName>
    </submittedName>
</protein>
<evidence type="ECO:0000256" key="1">
    <source>
        <dbReference type="ARBA" id="ARBA00004651"/>
    </source>
</evidence>
<dbReference type="RefSeq" id="WP_184574194.1">
    <property type="nucleotide sequence ID" value="NZ_JACHJT010000001.1"/>
</dbReference>
<feature type="transmembrane region" description="Helical" evidence="14">
    <location>
        <begin position="127"/>
        <end position="157"/>
    </location>
</feature>
<feature type="transmembrane region" description="Helical" evidence="14">
    <location>
        <begin position="191"/>
        <end position="212"/>
    </location>
</feature>
<evidence type="ECO:0000256" key="13">
    <source>
        <dbReference type="RuleBase" id="RU362091"/>
    </source>
</evidence>
<feature type="transmembrane region" description="Helical" evidence="14">
    <location>
        <begin position="46"/>
        <end position="68"/>
    </location>
</feature>
<dbReference type="GO" id="GO:0005886">
    <property type="term" value="C:plasma membrane"/>
    <property type="evidence" value="ECO:0007669"/>
    <property type="project" value="UniProtKB-SubCell"/>
</dbReference>
<evidence type="ECO:0000256" key="9">
    <source>
        <dbReference type="ARBA" id="ARBA00023065"/>
    </source>
</evidence>
<keyword evidence="9" id="KW-0406">Ion transport</keyword>
<evidence type="ECO:0000256" key="5">
    <source>
        <dbReference type="ARBA" id="ARBA00022692"/>
    </source>
</evidence>
<evidence type="ECO:0000256" key="10">
    <source>
        <dbReference type="ARBA" id="ARBA00023136"/>
    </source>
</evidence>
<feature type="transmembrane region" description="Helical" evidence="14">
    <location>
        <begin position="428"/>
        <end position="447"/>
    </location>
</feature>
<comment type="caution">
    <text evidence="15">The sequence shown here is derived from an EMBL/GenBank/DDBJ whole genome shotgun (WGS) entry which is preliminary data.</text>
</comment>
<organism evidence="15 16">
    <name type="scientific">Lipingzhangella halophila</name>
    <dbReference type="NCBI Taxonomy" id="1783352"/>
    <lineage>
        <taxon>Bacteria</taxon>
        <taxon>Bacillati</taxon>
        <taxon>Actinomycetota</taxon>
        <taxon>Actinomycetes</taxon>
        <taxon>Streptosporangiales</taxon>
        <taxon>Nocardiopsidaceae</taxon>
        <taxon>Lipingzhangella</taxon>
    </lineage>
</organism>
<dbReference type="GO" id="GO:0006814">
    <property type="term" value="P:sodium ion transport"/>
    <property type="evidence" value="ECO:0007669"/>
    <property type="project" value="UniProtKB-KW"/>
</dbReference>
<reference evidence="15 16" key="1">
    <citation type="submission" date="2020-08" db="EMBL/GenBank/DDBJ databases">
        <title>Sequencing the genomes of 1000 actinobacteria strains.</title>
        <authorList>
            <person name="Klenk H.-P."/>
        </authorList>
    </citation>
    <scope>NUCLEOTIDE SEQUENCE [LARGE SCALE GENOMIC DNA]</scope>
    <source>
        <strain evidence="15 16">DSM 102030</strain>
    </source>
</reference>
<dbReference type="InterPro" id="IPR050277">
    <property type="entry name" value="Sodium:Solute_Symporter"/>
</dbReference>
<feature type="transmembrane region" description="Helical" evidence="14">
    <location>
        <begin position="393"/>
        <end position="416"/>
    </location>
</feature>
<evidence type="ECO:0000256" key="4">
    <source>
        <dbReference type="ARBA" id="ARBA00022475"/>
    </source>
</evidence>
<dbReference type="Pfam" id="PF00474">
    <property type="entry name" value="SSF"/>
    <property type="match status" value="1"/>
</dbReference>
<dbReference type="PANTHER" id="PTHR48086">
    <property type="entry name" value="SODIUM/PROLINE SYMPORTER-RELATED"/>
    <property type="match status" value="1"/>
</dbReference>
<feature type="transmembrane region" description="Helical" evidence="14">
    <location>
        <begin position="163"/>
        <end position="184"/>
    </location>
</feature>
<dbReference type="InterPro" id="IPR001734">
    <property type="entry name" value="Na/solute_symporter"/>
</dbReference>
<feature type="transmembrane region" description="Helical" evidence="14">
    <location>
        <begin position="224"/>
        <end position="250"/>
    </location>
</feature>
<gene>
    <name evidence="15" type="ORF">F4561_000407</name>
</gene>
<keyword evidence="3" id="KW-0813">Transport</keyword>
<evidence type="ECO:0000256" key="3">
    <source>
        <dbReference type="ARBA" id="ARBA00022448"/>
    </source>
</evidence>